<protein>
    <submittedName>
        <fullName evidence="2">Uncharacterized protein</fullName>
    </submittedName>
</protein>
<feature type="compositionally biased region" description="Polar residues" evidence="1">
    <location>
        <begin position="163"/>
        <end position="172"/>
    </location>
</feature>
<reference evidence="2" key="1">
    <citation type="submission" date="2023-08" db="EMBL/GenBank/DDBJ databases">
        <title>Black Yeasts Isolated from many extreme environments.</title>
        <authorList>
            <person name="Coleine C."/>
            <person name="Stajich J.E."/>
            <person name="Selbmann L."/>
        </authorList>
    </citation>
    <scope>NUCLEOTIDE SEQUENCE</scope>
    <source>
        <strain evidence="2">CCFEE 5810</strain>
    </source>
</reference>
<gene>
    <name evidence="2" type="ORF">LTR97_006049</name>
</gene>
<dbReference type="Proteomes" id="UP001310594">
    <property type="component" value="Unassembled WGS sequence"/>
</dbReference>
<feature type="region of interest" description="Disordered" evidence="1">
    <location>
        <begin position="142"/>
        <end position="291"/>
    </location>
</feature>
<feature type="region of interest" description="Disordered" evidence="1">
    <location>
        <begin position="1"/>
        <end position="33"/>
    </location>
</feature>
<comment type="caution">
    <text evidence="2">The sequence shown here is derived from an EMBL/GenBank/DDBJ whole genome shotgun (WGS) entry which is preliminary data.</text>
</comment>
<sequence>MPPLRTSMSNIKPMKTERTHEENQERAYIAASRRSDRSLEARVESARRASEIHKRRTGRSLRVTEQDVVNEEMYEEEDDDLPMQYRRLTAHLQTQNADFNRRFQAYLVNHVAMRQAVGQAAVDGMQMNNQQFQPNAQFVNPGFTQLPQQQPVYPGSMMPPQMFNRTPSTYRQQPYPVPQNSMPQQQQPVQPSYHSHGRPLSVATPQYQRQQSQSAHTSPVDSKPAVDDRRMSMPVGHGPITPVSQVPTSNHASPTHSRSGASTPRSNSKYSTSPHQPLPSVEQPVKYEQQRPAVQASPFGVSFDQQMNAGMHPFTMTLPMESQQMLADSSSLDPSMSMMFSQQSYSYNPNGKPRSNAQPSFDGLNQTLMGPPLDTSFGAYDSTNFLASPQSTFTDPNYTPLTPQYGYGMGFDSGFGDGMYKPSFDGSGNVTPQDLEFNSMFDFQEPLIQEESLA</sequence>
<accession>A0AAN7W4F8</accession>
<name>A0AAN7W4F8_9PEZI</name>
<feature type="compositionally biased region" description="Polar residues" evidence="1">
    <location>
        <begin position="142"/>
        <end position="151"/>
    </location>
</feature>
<dbReference type="AlphaFoldDB" id="A0AAN7W4F8"/>
<feature type="compositionally biased region" description="Polar residues" evidence="1">
    <location>
        <begin position="242"/>
        <end position="275"/>
    </location>
</feature>
<feature type="compositionally biased region" description="Low complexity" evidence="1">
    <location>
        <begin position="178"/>
        <end position="192"/>
    </location>
</feature>
<evidence type="ECO:0000256" key="1">
    <source>
        <dbReference type="SAM" id="MobiDB-lite"/>
    </source>
</evidence>
<proteinExistence type="predicted"/>
<feature type="compositionally biased region" description="Polar residues" evidence="1">
    <location>
        <begin position="1"/>
        <end position="10"/>
    </location>
</feature>
<dbReference type="EMBL" id="JAVRQU010000008">
    <property type="protein sequence ID" value="KAK5699915.1"/>
    <property type="molecule type" value="Genomic_DNA"/>
</dbReference>
<organism evidence="2 3">
    <name type="scientific">Elasticomyces elasticus</name>
    <dbReference type="NCBI Taxonomy" id="574655"/>
    <lineage>
        <taxon>Eukaryota</taxon>
        <taxon>Fungi</taxon>
        <taxon>Dikarya</taxon>
        <taxon>Ascomycota</taxon>
        <taxon>Pezizomycotina</taxon>
        <taxon>Dothideomycetes</taxon>
        <taxon>Dothideomycetidae</taxon>
        <taxon>Mycosphaerellales</taxon>
        <taxon>Teratosphaeriaceae</taxon>
        <taxon>Elasticomyces</taxon>
    </lineage>
</organism>
<evidence type="ECO:0000313" key="3">
    <source>
        <dbReference type="Proteomes" id="UP001310594"/>
    </source>
</evidence>
<evidence type="ECO:0000313" key="2">
    <source>
        <dbReference type="EMBL" id="KAK5699915.1"/>
    </source>
</evidence>
<feature type="compositionally biased region" description="Basic and acidic residues" evidence="1">
    <location>
        <begin position="14"/>
        <end position="25"/>
    </location>
</feature>
<feature type="compositionally biased region" description="Polar residues" evidence="1">
    <location>
        <begin position="203"/>
        <end position="220"/>
    </location>
</feature>